<proteinExistence type="predicted"/>
<organism evidence="2 3">
    <name type="scientific">Jatropha curcas</name>
    <name type="common">Barbados nut</name>
    <dbReference type="NCBI Taxonomy" id="180498"/>
    <lineage>
        <taxon>Eukaryota</taxon>
        <taxon>Viridiplantae</taxon>
        <taxon>Streptophyta</taxon>
        <taxon>Embryophyta</taxon>
        <taxon>Tracheophyta</taxon>
        <taxon>Spermatophyta</taxon>
        <taxon>Magnoliopsida</taxon>
        <taxon>eudicotyledons</taxon>
        <taxon>Gunneridae</taxon>
        <taxon>Pentapetalae</taxon>
        <taxon>rosids</taxon>
        <taxon>fabids</taxon>
        <taxon>Malpighiales</taxon>
        <taxon>Euphorbiaceae</taxon>
        <taxon>Crotonoideae</taxon>
        <taxon>Jatropheae</taxon>
        <taxon>Jatropha</taxon>
    </lineage>
</organism>
<dbReference type="Proteomes" id="UP000027138">
    <property type="component" value="Unassembled WGS sequence"/>
</dbReference>
<evidence type="ECO:0000313" key="3">
    <source>
        <dbReference type="Proteomes" id="UP000027138"/>
    </source>
</evidence>
<dbReference type="EMBL" id="KK914277">
    <property type="protein sequence ID" value="KDP43260.1"/>
    <property type="molecule type" value="Genomic_DNA"/>
</dbReference>
<reference evidence="2 3" key="1">
    <citation type="journal article" date="2014" name="PLoS ONE">
        <title>Global Analysis of Gene Expression Profiles in Physic Nut (Jatropha curcas L.) Seedlings Exposed to Salt Stress.</title>
        <authorList>
            <person name="Zhang L."/>
            <person name="Zhang C."/>
            <person name="Wu P."/>
            <person name="Chen Y."/>
            <person name="Li M."/>
            <person name="Jiang H."/>
            <person name="Wu G."/>
        </authorList>
    </citation>
    <scope>NUCLEOTIDE SEQUENCE [LARGE SCALE GENOMIC DNA]</scope>
    <source>
        <strain evidence="3">cv. GZQX0401</strain>
        <tissue evidence="2">Young leaves</tissue>
    </source>
</reference>
<feature type="compositionally biased region" description="Basic and acidic residues" evidence="1">
    <location>
        <begin position="1"/>
        <end position="10"/>
    </location>
</feature>
<name>A0A067LFJ9_JATCU</name>
<keyword evidence="3" id="KW-1185">Reference proteome</keyword>
<sequence length="112" mass="11564">MAPHHGRAEWHGLGVPGSGSLDDSARAVLSSTLEEGLLARPCAIARPGHARLWKSGAICSTGVLQRAQARIAPSMRAQACGLARAGACAPLTLCYFSLVLSTGVQISTGWPC</sequence>
<dbReference type="AlphaFoldDB" id="A0A067LFJ9"/>
<evidence type="ECO:0000256" key="1">
    <source>
        <dbReference type="SAM" id="MobiDB-lite"/>
    </source>
</evidence>
<feature type="region of interest" description="Disordered" evidence="1">
    <location>
        <begin position="1"/>
        <end position="20"/>
    </location>
</feature>
<accession>A0A067LFJ9</accession>
<gene>
    <name evidence="2" type="ORF">JCGZ_22812</name>
</gene>
<evidence type="ECO:0000313" key="2">
    <source>
        <dbReference type="EMBL" id="KDP43260.1"/>
    </source>
</evidence>
<protein>
    <submittedName>
        <fullName evidence="2">Uncharacterized protein</fullName>
    </submittedName>
</protein>